<name>A0A4Y2BKJ0_ARAVE</name>
<organism evidence="1 2">
    <name type="scientific">Araneus ventricosus</name>
    <name type="common">Orbweaver spider</name>
    <name type="synonym">Epeira ventricosa</name>
    <dbReference type="NCBI Taxonomy" id="182803"/>
    <lineage>
        <taxon>Eukaryota</taxon>
        <taxon>Metazoa</taxon>
        <taxon>Ecdysozoa</taxon>
        <taxon>Arthropoda</taxon>
        <taxon>Chelicerata</taxon>
        <taxon>Arachnida</taxon>
        <taxon>Araneae</taxon>
        <taxon>Araneomorphae</taxon>
        <taxon>Entelegynae</taxon>
        <taxon>Araneoidea</taxon>
        <taxon>Araneidae</taxon>
        <taxon>Araneus</taxon>
    </lineage>
</organism>
<dbReference type="OrthoDB" id="10473129at2759"/>
<dbReference type="EMBL" id="BGPR01000082">
    <property type="protein sequence ID" value="GBL91885.1"/>
    <property type="molecule type" value="Genomic_DNA"/>
</dbReference>
<accession>A0A4Y2BKJ0</accession>
<protein>
    <submittedName>
        <fullName evidence="1">Uncharacterized protein</fullName>
    </submittedName>
</protein>
<comment type="caution">
    <text evidence="1">The sequence shown here is derived from an EMBL/GenBank/DDBJ whole genome shotgun (WGS) entry which is preliminary data.</text>
</comment>
<keyword evidence="2" id="KW-1185">Reference proteome</keyword>
<evidence type="ECO:0000313" key="2">
    <source>
        <dbReference type="Proteomes" id="UP000499080"/>
    </source>
</evidence>
<gene>
    <name evidence="1" type="ORF">AVEN_172796_1</name>
</gene>
<dbReference type="AlphaFoldDB" id="A0A4Y2BKJ0"/>
<sequence>MRLHHLQRNQRPCTPVLVRSLCPSFLTTRAHCLSSSWNGEPPSTPSVIKPLYRTLNEPSSRNGQACCPMTLFSCMIMPPTHGQCGEDDIAAVSVGNAGTSTVQSRPFTV</sequence>
<dbReference type="Proteomes" id="UP000499080">
    <property type="component" value="Unassembled WGS sequence"/>
</dbReference>
<proteinExistence type="predicted"/>
<evidence type="ECO:0000313" key="1">
    <source>
        <dbReference type="EMBL" id="GBL91885.1"/>
    </source>
</evidence>
<reference evidence="1 2" key="1">
    <citation type="journal article" date="2019" name="Sci. Rep.">
        <title>Orb-weaving spider Araneus ventricosus genome elucidates the spidroin gene catalogue.</title>
        <authorList>
            <person name="Kono N."/>
            <person name="Nakamura H."/>
            <person name="Ohtoshi R."/>
            <person name="Moran D.A.P."/>
            <person name="Shinohara A."/>
            <person name="Yoshida Y."/>
            <person name="Fujiwara M."/>
            <person name="Mori M."/>
            <person name="Tomita M."/>
            <person name="Arakawa K."/>
        </authorList>
    </citation>
    <scope>NUCLEOTIDE SEQUENCE [LARGE SCALE GENOMIC DNA]</scope>
</reference>